<accession>A0A8B6DPW4</accession>
<evidence type="ECO:0008006" key="3">
    <source>
        <dbReference type="Google" id="ProtNLM"/>
    </source>
</evidence>
<comment type="caution">
    <text evidence="1">The sequence shown here is derived from an EMBL/GenBank/DDBJ whole genome shotgun (WGS) entry which is preliminary data.</text>
</comment>
<gene>
    <name evidence="1" type="ORF">MGAL_10B063480</name>
</gene>
<protein>
    <recommendedName>
        <fullName evidence="3">BRICHOS domain-containing protein</fullName>
    </recommendedName>
</protein>
<dbReference type="AlphaFoldDB" id="A0A8B6DPW4"/>
<keyword evidence="2" id="KW-1185">Reference proteome</keyword>
<reference evidence="1" key="1">
    <citation type="submission" date="2018-11" db="EMBL/GenBank/DDBJ databases">
        <authorList>
            <person name="Alioto T."/>
            <person name="Alioto T."/>
        </authorList>
    </citation>
    <scope>NUCLEOTIDE SEQUENCE</scope>
</reference>
<organism evidence="1 2">
    <name type="scientific">Mytilus galloprovincialis</name>
    <name type="common">Mediterranean mussel</name>
    <dbReference type="NCBI Taxonomy" id="29158"/>
    <lineage>
        <taxon>Eukaryota</taxon>
        <taxon>Metazoa</taxon>
        <taxon>Spiralia</taxon>
        <taxon>Lophotrochozoa</taxon>
        <taxon>Mollusca</taxon>
        <taxon>Bivalvia</taxon>
        <taxon>Autobranchia</taxon>
        <taxon>Pteriomorphia</taxon>
        <taxon>Mytilida</taxon>
        <taxon>Mytiloidea</taxon>
        <taxon>Mytilidae</taxon>
        <taxon>Mytilinae</taxon>
        <taxon>Mytilus</taxon>
    </lineage>
</organism>
<evidence type="ECO:0000313" key="2">
    <source>
        <dbReference type="Proteomes" id="UP000596742"/>
    </source>
</evidence>
<name>A0A8B6DPW4_MYTGA</name>
<dbReference type="EMBL" id="UYJE01003809">
    <property type="protein sequence ID" value="VDI22609.1"/>
    <property type="molecule type" value="Genomic_DNA"/>
</dbReference>
<sequence length="178" mass="20052">MMILFLVLIACVSCFPENFRAVVKVDGKPVNVDFVLDLEKNTFVVTVGGVSHLGPTFSSTVNLHDFNMQKLAFKRIDAGICYVIHMDEDLAELSTRLHNMTSEIFAPHLPTHVYRLTKTSMSNENLLAYAGSKIANFCRGYQTKYAHRVEDDEIHRRALLQQVSDNVVCGCDVIKMII</sequence>
<dbReference type="Proteomes" id="UP000596742">
    <property type="component" value="Unassembled WGS sequence"/>
</dbReference>
<proteinExistence type="predicted"/>
<evidence type="ECO:0000313" key="1">
    <source>
        <dbReference type="EMBL" id="VDI22609.1"/>
    </source>
</evidence>